<accession>A0A2V1K2T5</accession>
<dbReference type="Proteomes" id="UP000245212">
    <property type="component" value="Unassembled WGS sequence"/>
</dbReference>
<dbReference type="PANTHER" id="PTHR36504:SF1">
    <property type="entry name" value="LIPOPOLYSACCHARIDE EXPORT SYSTEM PROTEIN LPTA"/>
    <property type="match status" value="1"/>
</dbReference>
<evidence type="ECO:0000313" key="6">
    <source>
        <dbReference type="EMBL" id="PWF23875.1"/>
    </source>
</evidence>
<dbReference type="InterPro" id="IPR014340">
    <property type="entry name" value="LptA"/>
</dbReference>
<keyword evidence="7" id="KW-1185">Reference proteome</keyword>
<reference evidence="7" key="1">
    <citation type="submission" date="2018-05" db="EMBL/GenBank/DDBJ databases">
        <authorList>
            <person name="Li Y."/>
        </authorList>
    </citation>
    <scope>NUCLEOTIDE SEQUENCE [LARGE SCALE GENOMIC DNA]</scope>
    <source>
        <strain evidence="7">3d-2-2</strain>
    </source>
</reference>
<gene>
    <name evidence="4 6" type="primary">lptA</name>
    <name evidence="6" type="ORF">DD235_05945</name>
</gene>
<dbReference type="InterPro" id="IPR005653">
    <property type="entry name" value="OstA-like_N"/>
</dbReference>
<name>A0A2V1K2T5_9BURK</name>
<proteinExistence type="inferred from homology"/>
<keyword evidence="3 4" id="KW-0574">Periplasm</keyword>
<comment type="caution">
    <text evidence="6">The sequence shown here is derived from an EMBL/GenBank/DDBJ whole genome shotgun (WGS) entry which is preliminary data.</text>
</comment>
<organism evidence="6 7">
    <name type="scientific">Corticimicrobacter populi</name>
    <dbReference type="NCBI Taxonomy" id="2175229"/>
    <lineage>
        <taxon>Bacteria</taxon>
        <taxon>Pseudomonadati</taxon>
        <taxon>Pseudomonadota</taxon>
        <taxon>Betaproteobacteria</taxon>
        <taxon>Burkholderiales</taxon>
        <taxon>Alcaligenaceae</taxon>
        <taxon>Corticimicrobacter</taxon>
    </lineage>
</organism>
<dbReference type="NCBIfam" id="TIGR03002">
    <property type="entry name" value="outer_YhbN_LptA"/>
    <property type="match status" value="1"/>
</dbReference>
<evidence type="ECO:0000256" key="4">
    <source>
        <dbReference type="HAMAP-Rule" id="MF_01914"/>
    </source>
</evidence>
<dbReference type="GO" id="GO:0030288">
    <property type="term" value="C:outer membrane-bounded periplasmic space"/>
    <property type="evidence" value="ECO:0007669"/>
    <property type="project" value="TreeGrafter"/>
</dbReference>
<dbReference type="GO" id="GO:0043165">
    <property type="term" value="P:Gram-negative-bacterium-type cell outer membrane assembly"/>
    <property type="evidence" value="ECO:0007669"/>
    <property type="project" value="UniProtKB-UniRule"/>
</dbReference>
<dbReference type="HAMAP" id="MF_01914">
    <property type="entry name" value="LPS_assembly_LptA"/>
    <property type="match status" value="1"/>
</dbReference>
<comment type="function">
    <text evidence="4">Involved in the assembly of lipopolysaccharide (LPS). Required for the translocation of LPS from the inner membrane to the outer membrane.</text>
</comment>
<comment type="subunit">
    <text evidence="4">Component of the lipopolysaccharide transport and assembly complex.</text>
</comment>
<dbReference type="AlphaFoldDB" id="A0A2V1K2T5"/>
<dbReference type="RefSeq" id="WP_109061154.1">
    <property type="nucleotide sequence ID" value="NZ_QETA01000002.1"/>
</dbReference>
<comment type="subcellular location">
    <subcellularLocation>
        <location evidence="4">Periplasm</location>
    </subcellularLocation>
</comment>
<feature type="chain" id="PRO_5016183785" description="Lipopolysaccharide export system protein LptA" evidence="4">
    <location>
        <begin position="26"/>
        <end position="200"/>
    </location>
</feature>
<evidence type="ECO:0000313" key="7">
    <source>
        <dbReference type="Proteomes" id="UP000245212"/>
    </source>
</evidence>
<dbReference type="GO" id="GO:0015920">
    <property type="term" value="P:lipopolysaccharide transport"/>
    <property type="evidence" value="ECO:0007669"/>
    <property type="project" value="UniProtKB-UniRule"/>
</dbReference>
<dbReference type="GO" id="GO:0017089">
    <property type="term" value="F:glycolipid transfer activity"/>
    <property type="evidence" value="ECO:0007669"/>
    <property type="project" value="TreeGrafter"/>
</dbReference>
<dbReference type="InterPro" id="IPR052037">
    <property type="entry name" value="LPS_export_LptA"/>
</dbReference>
<dbReference type="PANTHER" id="PTHR36504">
    <property type="entry name" value="LIPOPOLYSACCHARIDE EXPORT SYSTEM PROTEIN LPTA"/>
    <property type="match status" value="1"/>
</dbReference>
<feature type="signal peptide" evidence="4">
    <location>
        <begin position="1"/>
        <end position="25"/>
    </location>
</feature>
<keyword evidence="1 4" id="KW-0813">Transport</keyword>
<evidence type="ECO:0000256" key="3">
    <source>
        <dbReference type="ARBA" id="ARBA00022764"/>
    </source>
</evidence>
<comment type="similarity">
    <text evidence="4">Belongs to the LptA family.</text>
</comment>
<dbReference type="Gene3D" id="2.60.450.10">
    <property type="entry name" value="Lipopolysaccharide (LPS) transport protein A like domain"/>
    <property type="match status" value="1"/>
</dbReference>
<evidence type="ECO:0000259" key="5">
    <source>
        <dbReference type="Pfam" id="PF03968"/>
    </source>
</evidence>
<dbReference type="GO" id="GO:0001530">
    <property type="term" value="F:lipopolysaccharide binding"/>
    <property type="evidence" value="ECO:0007669"/>
    <property type="project" value="InterPro"/>
</dbReference>
<feature type="domain" description="Organic solvent tolerance-like N-terminal" evidence="5">
    <location>
        <begin position="39"/>
        <end position="157"/>
    </location>
</feature>
<dbReference type="EMBL" id="QETA01000002">
    <property type="protein sequence ID" value="PWF23875.1"/>
    <property type="molecule type" value="Genomic_DNA"/>
</dbReference>
<sequence precursor="true">MTARRLSFCSRLCAGLLLGIMLVPAATTAQEAAEEPSTQILSDSLRYDDIGRTSVFTGNVILTRGPMTLTADRLDVREDDQGVRHGVASADKGKRVRIRQERPEQFDLIDASGLRAEYSEKDDQIDLIGQAVVIRYICGEAMDTIRGQRIRYNQTTGLYQAEGGAESAGPGQRVRSIAQPRSRVDAAIKACQDKNAAARP</sequence>
<keyword evidence="2 4" id="KW-0732">Signal</keyword>
<evidence type="ECO:0000256" key="2">
    <source>
        <dbReference type="ARBA" id="ARBA00022729"/>
    </source>
</evidence>
<evidence type="ECO:0000256" key="1">
    <source>
        <dbReference type="ARBA" id="ARBA00022448"/>
    </source>
</evidence>
<protein>
    <recommendedName>
        <fullName evidence="4">Lipopolysaccharide export system protein LptA</fullName>
    </recommendedName>
</protein>
<dbReference type="Pfam" id="PF03968">
    <property type="entry name" value="LptD_N"/>
    <property type="match status" value="1"/>
</dbReference>
<dbReference type="GO" id="GO:0009279">
    <property type="term" value="C:cell outer membrane"/>
    <property type="evidence" value="ECO:0007669"/>
    <property type="project" value="TreeGrafter"/>
</dbReference>